<dbReference type="GO" id="GO:0005634">
    <property type="term" value="C:nucleus"/>
    <property type="evidence" value="ECO:0007669"/>
    <property type="project" value="UniProtKB-SubCell"/>
</dbReference>
<proteinExistence type="inferred from homology"/>
<name>A0AAJ8K2G4_9TREE</name>
<organism evidence="8 9">
    <name type="scientific">Kwoniella bestiolae CBS 10118</name>
    <dbReference type="NCBI Taxonomy" id="1296100"/>
    <lineage>
        <taxon>Eukaryota</taxon>
        <taxon>Fungi</taxon>
        <taxon>Dikarya</taxon>
        <taxon>Basidiomycota</taxon>
        <taxon>Agaricomycotina</taxon>
        <taxon>Tremellomycetes</taxon>
        <taxon>Tremellales</taxon>
        <taxon>Cryptococcaceae</taxon>
        <taxon>Kwoniella</taxon>
    </lineage>
</organism>
<evidence type="ECO:0000256" key="2">
    <source>
        <dbReference type="ARBA" id="ARBA00008585"/>
    </source>
</evidence>
<evidence type="ECO:0000256" key="7">
    <source>
        <dbReference type="ARBA" id="ARBA00023306"/>
    </source>
</evidence>
<dbReference type="AlphaFoldDB" id="A0AAJ8K2G4"/>
<evidence type="ECO:0000313" key="8">
    <source>
        <dbReference type="EMBL" id="WVW79689.1"/>
    </source>
</evidence>
<evidence type="ECO:0000256" key="4">
    <source>
        <dbReference type="ARBA" id="ARBA00022776"/>
    </source>
</evidence>
<dbReference type="Proteomes" id="UP000092730">
    <property type="component" value="Chromosome 1"/>
</dbReference>
<dbReference type="InterPro" id="IPR019440">
    <property type="entry name" value="MAU2"/>
</dbReference>
<evidence type="ECO:0000256" key="6">
    <source>
        <dbReference type="ARBA" id="ARBA00023242"/>
    </source>
</evidence>
<reference evidence="8" key="1">
    <citation type="submission" date="2013-07" db="EMBL/GenBank/DDBJ databases">
        <authorList>
            <consortium name="The Broad Institute Genome Sequencing Platform"/>
            <person name="Cuomo C."/>
            <person name="Litvintseva A."/>
            <person name="Chen Y."/>
            <person name="Heitman J."/>
            <person name="Sun S."/>
            <person name="Springer D."/>
            <person name="Dromer F."/>
            <person name="Young S.K."/>
            <person name="Zeng Q."/>
            <person name="Gargeya S."/>
            <person name="Fitzgerald M."/>
            <person name="Abouelleil A."/>
            <person name="Alvarado L."/>
            <person name="Berlin A.M."/>
            <person name="Chapman S.B."/>
            <person name="Dewar J."/>
            <person name="Goldberg J."/>
            <person name="Griggs A."/>
            <person name="Gujja S."/>
            <person name="Hansen M."/>
            <person name="Howarth C."/>
            <person name="Imamovic A."/>
            <person name="Larimer J."/>
            <person name="McCowan C."/>
            <person name="Murphy C."/>
            <person name="Pearson M."/>
            <person name="Priest M."/>
            <person name="Roberts A."/>
            <person name="Saif S."/>
            <person name="Shea T."/>
            <person name="Sykes S."/>
            <person name="Wortman J."/>
            <person name="Nusbaum C."/>
            <person name="Birren B."/>
        </authorList>
    </citation>
    <scope>NUCLEOTIDE SEQUENCE</scope>
    <source>
        <strain evidence="8">CBS 10118</strain>
    </source>
</reference>
<keyword evidence="4" id="KW-0498">Mitosis</keyword>
<comment type="similarity">
    <text evidence="2">Belongs to the SCC4/mau-2 family.</text>
</comment>
<dbReference type="KEGG" id="kbi:30204736"/>
<sequence length="679" mass="75983">MKRRKLSPELYQASTAPPYPAPLLTTVPDTALLYHFALSAHRASHQHLQQAFVHPSISAAPVPGIPLAPLYNSRSTQPFIHDHNAAAKALDLQLVALDFLRAGLAYPDLSERERVAFGLEFGIVGLKVHNACAGPSTGKGKKSEKKQRVDLPRLIGDIQDVVGQSYSISQRQTSFLSMRFQLELLNIRLAFIQNKTNLGKRMVQQALNNNRNQTSHRYALHLLYLEFVGQNGSPEFLSVCDELMAEAYAKSHMQIVQLTAFTKARFVFVYRRWELASQTLSALSSVIGSIDDLSQNIQLSGQGDDRTWRASLIIHYMILRALWEGRIGNDNNARACLKQIYALMDETAENGIFNILRANGGLNVPGDQPLQVQMTPPNILYMLTYLTTVVSRRDFTGSNSTCKNILHTKALREYEGVVRADDMWDSGFSLPHGIAHTQIQQKEVMIIRAEMMVENVTALMFRSEFEASYRYSMLVGIDAVATKYYDACRRLINQGSEFGLIADIGIMGSQGLLSGLPEHPERRDKVHSLAEKCKSSTSAMFNGAGHLLASLIDENVVNSKKQLSNAYEISVQSNNNILRLLIFAFTTSTHHYGGRDRMYRQLEAGKEVAKLMGGKDRADGVGQVLLGLWFAYRLKEYYRQEGDQERAGLARDNMMAHLNRLEEIKVQAAALERAAMKTK</sequence>
<dbReference type="GO" id="GO:0007064">
    <property type="term" value="P:mitotic sister chromatid cohesion"/>
    <property type="evidence" value="ECO:0007669"/>
    <property type="project" value="InterPro"/>
</dbReference>
<keyword evidence="3" id="KW-0132">Cell division</keyword>
<evidence type="ECO:0000313" key="9">
    <source>
        <dbReference type="Proteomes" id="UP000092730"/>
    </source>
</evidence>
<evidence type="ECO:0000256" key="1">
    <source>
        <dbReference type="ARBA" id="ARBA00004123"/>
    </source>
</evidence>
<protein>
    <submittedName>
        <fullName evidence="8">Uncharacterized protein</fullName>
    </submittedName>
</protein>
<gene>
    <name evidence="8" type="ORF">I302_101659</name>
</gene>
<reference evidence="8" key="2">
    <citation type="submission" date="2024-02" db="EMBL/GenBank/DDBJ databases">
        <title>Comparative genomics of Cryptococcus and Kwoniella reveals pathogenesis evolution and contrasting modes of karyotype evolution via chromosome fusion or intercentromeric recombination.</title>
        <authorList>
            <person name="Coelho M.A."/>
            <person name="David-Palma M."/>
            <person name="Shea T."/>
            <person name="Bowers K."/>
            <person name="McGinley-Smith S."/>
            <person name="Mohammad A.W."/>
            <person name="Gnirke A."/>
            <person name="Yurkov A.M."/>
            <person name="Nowrousian M."/>
            <person name="Sun S."/>
            <person name="Cuomo C.A."/>
            <person name="Heitman J."/>
        </authorList>
    </citation>
    <scope>NUCLEOTIDE SEQUENCE</scope>
    <source>
        <strain evidence="8">CBS 10118</strain>
    </source>
</reference>
<dbReference type="GO" id="GO:0007059">
    <property type="term" value="P:chromosome segregation"/>
    <property type="evidence" value="ECO:0007669"/>
    <property type="project" value="UniProtKB-KW"/>
</dbReference>
<keyword evidence="6" id="KW-0539">Nucleus</keyword>
<dbReference type="RefSeq" id="XP_065725405.1">
    <property type="nucleotide sequence ID" value="XM_065869333.1"/>
</dbReference>
<keyword evidence="9" id="KW-1185">Reference proteome</keyword>
<dbReference type="Pfam" id="PF10345">
    <property type="entry name" value="Cohesin_load"/>
    <property type="match status" value="1"/>
</dbReference>
<comment type="subcellular location">
    <subcellularLocation>
        <location evidence="1">Nucleus</location>
    </subcellularLocation>
</comment>
<keyword evidence="5" id="KW-0159">Chromosome partition</keyword>
<keyword evidence="7" id="KW-0131">Cell cycle</keyword>
<dbReference type="GeneID" id="30204736"/>
<dbReference type="GO" id="GO:0051301">
    <property type="term" value="P:cell division"/>
    <property type="evidence" value="ECO:0007669"/>
    <property type="project" value="UniProtKB-KW"/>
</dbReference>
<evidence type="ECO:0000256" key="3">
    <source>
        <dbReference type="ARBA" id="ARBA00022618"/>
    </source>
</evidence>
<dbReference type="EMBL" id="CP144541">
    <property type="protein sequence ID" value="WVW79689.1"/>
    <property type="molecule type" value="Genomic_DNA"/>
</dbReference>
<accession>A0AAJ8K2G4</accession>
<evidence type="ECO:0000256" key="5">
    <source>
        <dbReference type="ARBA" id="ARBA00022829"/>
    </source>
</evidence>